<evidence type="ECO:0000313" key="1">
    <source>
        <dbReference type="EMBL" id="PNQ72569.1"/>
    </source>
</evidence>
<accession>A0A2K1DX42</accession>
<evidence type="ECO:0000313" key="2">
    <source>
        <dbReference type="Proteomes" id="UP000236641"/>
    </source>
</evidence>
<organism evidence="1 2">
    <name type="scientific">Hanstruepera neustonica</name>
    <dbReference type="NCBI Taxonomy" id="1445657"/>
    <lineage>
        <taxon>Bacteria</taxon>
        <taxon>Pseudomonadati</taxon>
        <taxon>Bacteroidota</taxon>
        <taxon>Flavobacteriia</taxon>
        <taxon>Flavobacteriales</taxon>
        <taxon>Flavobacteriaceae</taxon>
        <taxon>Hanstruepera</taxon>
    </lineage>
</organism>
<keyword evidence="2" id="KW-1185">Reference proteome</keyword>
<protein>
    <recommendedName>
        <fullName evidence="3">DUF2971 domain-containing protein</fullName>
    </recommendedName>
</protein>
<dbReference type="Pfam" id="PF11185">
    <property type="entry name" value="DUF2971"/>
    <property type="match status" value="1"/>
</dbReference>
<dbReference type="InterPro" id="IPR021352">
    <property type="entry name" value="DUF2971"/>
</dbReference>
<name>A0A2K1DX42_9FLAO</name>
<reference evidence="1 2" key="1">
    <citation type="submission" date="2018-01" db="EMBL/GenBank/DDBJ databases">
        <title>The draft genome of Hanstruepera neustonica JCM19743.</title>
        <authorList>
            <person name="He R.-H."/>
            <person name="Du Z.-J."/>
        </authorList>
    </citation>
    <scope>NUCLEOTIDE SEQUENCE [LARGE SCALE GENOMIC DNA]</scope>
    <source>
        <strain evidence="1 2">JCM19743</strain>
    </source>
</reference>
<evidence type="ECO:0008006" key="3">
    <source>
        <dbReference type="Google" id="ProtNLM"/>
    </source>
</evidence>
<proteinExistence type="predicted"/>
<dbReference type="AlphaFoldDB" id="A0A2K1DX42"/>
<dbReference type="EMBL" id="POWF01000007">
    <property type="protein sequence ID" value="PNQ72569.1"/>
    <property type="molecule type" value="Genomic_DNA"/>
</dbReference>
<comment type="caution">
    <text evidence="1">The sequence shown here is derived from an EMBL/GenBank/DDBJ whole genome shotgun (WGS) entry which is preliminary data.</text>
</comment>
<sequence length="253" mass="29807">MNKLYKYYSINNLSVASLTNGYCWYSNPNSFNDPFDTKIIQCELLQDLSFSKEKILCLSAINDNLLMWAHYTQSHKGFCIEFSDHTDEELVKLKSKGIFPNESNDKLSIVRNAREVEYKSTEEIEEYIADIPSTNDEFLKLYHNLDVEKQAALIKKIQKTSFIKHKDWSYEKEYRIINTSRNLIRFPGNISGVFFGMNMSSIEKRMIGMILSPDLKNRIKFYQMYRPHNKYSLKYRDFDLKKDLPDFGESLIA</sequence>
<dbReference type="OrthoDB" id="190848at2"/>
<gene>
    <name evidence="1" type="ORF">C1T31_10460</name>
</gene>
<dbReference type="RefSeq" id="WP_103052451.1">
    <property type="nucleotide sequence ID" value="NZ_POWF01000007.1"/>
</dbReference>
<dbReference type="Proteomes" id="UP000236641">
    <property type="component" value="Unassembled WGS sequence"/>
</dbReference>